<accession>K4LUH5</accession>
<evidence type="ECO:0000313" key="2">
    <source>
        <dbReference type="EMBL" id="AFV11674.1"/>
    </source>
</evidence>
<dbReference type="KEGG" id="tpz:Tph_c14650"/>
<name>K4LUH5_THEPS</name>
<keyword evidence="1" id="KW-0472">Membrane</keyword>
<dbReference type="EMBL" id="CP003732">
    <property type="protein sequence ID" value="AFV11674.1"/>
    <property type="molecule type" value="Genomic_DNA"/>
</dbReference>
<dbReference type="HOGENOM" id="CLU_1694676_0_0_9"/>
<dbReference type="Proteomes" id="UP000000467">
    <property type="component" value="Chromosome"/>
</dbReference>
<dbReference type="AlphaFoldDB" id="K4LUH5"/>
<reference evidence="2 3" key="1">
    <citation type="journal article" date="2012" name="BMC Genomics">
        <title>Genome-guided analysis of physiological and morphological traits of the fermentative acetate oxidizer Thermacetogenium phaeum.</title>
        <authorList>
            <person name="Oehler D."/>
            <person name="Poehlein A."/>
            <person name="Leimbach A."/>
            <person name="Muller N."/>
            <person name="Daniel R."/>
            <person name="Gottschalk G."/>
            <person name="Schink B."/>
        </authorList>
    </citation>
    <scope>NUCLEOTIDE SEQUENCE [LARGE SCALE GENOMIC DNA]</scope>
    <source>
        <strain evidence="3">ATCC BAA-254 / DSM 26808 / PB</strain>
    </source>
</reference>
<evidence type="ECO:0000313" key="3">
    <source>
        <dbReference type="Proteomes" id="UP000000467"/>
    </source>
</evidence>
<organism evidence="2 3">
    <name type="scientific">Thermacetogenium phaeum (strain ATCC BAA-254 / DSM 26808 / PB)</name>
    <dbReference type="NCBI Taxonomy" id="1089553"/>
    <lineage>
        <taxon>Bacteria</taxon>
        <taxon>Bacillati</taxon>
        <taxon>Bacillota</taxon>
        <taxon>Clostridia</taxon>
        <taxon>Thermoanaerobacterales</taxon>
        <taxon>Thermoanaerobacteraceae</taxon>
        <taxon>Thermacetogenium</taxon>
    </lineage>
</organism>
<keyword evidence="1" id="KW-0812">Transmembrane</keyword>
<protein>
    <submittedName>
        <fullName evidence="2">Uncharacterized protein</fullName>
    </submittedName>
</protein>
<dbReference type="STRING" id="1089553.Tph_c14650"/>
<proteinExistence type="predicted"/>
<keyword evidence="3" id="KW-1185">Reference proteome</keyword>
<keyword evidence="1" id="KW-1133">Transmembrane helix</keyword>
<sequence>MVALSPLAGAVSAVLAWGFMLLPQAGEDLTLVFLVAGGVSFCLFLGLALVFKNCLLRSAGAEIMSVISECSASKISANEAKEILTKMEVVLKGCKQAQQAEKERLERAVTKISGFLKEADAVVGLVKEKVEKMAEIAASVAGSNENSENASKEDS</sequence>
<feature type="transmembrane region" description="Helical" evidence="1">
    <location>
        <begin position="32"/>
        <end position="51"/>
    </location>
</feature>
<evidence type="ECO:0000256" key="1">
    <source>
        <dbReference type="SAM" id="Phobius"/>
    </source>
</evidence>
<gene>
    <name evidence="2" type="ordered locus">Tph_c14650</name>
</gene>